<gene>
    <name evidence="1" type="ORF">CFP56_031187</name>
</gene>
<organism evidence="1 2">
    <name type="scientific">Quercus suber</name>
    <name type="common">Cork oak</name>
    <dbReference type="NCBI Taxonomy" id="58331"/>
    <lineage>
        <taxon>Eukaryota</taxon>
        <taxon>Viridiplantae</taxon>
        <taxon>Streptophyta</taxon>
        <taxon>Embryophyta</taxon>
        <taxon>Tracheophyta</taxon>
        <taxon>Spermatophyta</taxon>
        <taxon>Magnoliopsida</taxon>
        <taxon>eudicotyledons</taxon>
        <taxon>Gunneridae</taxon>
        <taxon>Pentapetalae</taxon>
        <taxon>rosids</taxon>
        <taxon>fabids</taxon>
        <taxon>Fagales</taxon>
        <taxon>Fagaceae</taxon>
        <taxon>Quercus</taxon>
    </lineage>
</organism>
<dbReference type="Proteomes" id="UP000237347">
    <property type="component" value="Unassembled WGS sequence"/>
</dbReference>
<evidence type="ECO:0000313" key="2">
    <source>
        <dbReference type="Proteomes" id="UP000237347"/>
    </source>
</evidence>
<name>A0AAW0JMI0_QUESU</name>
<comment type="caution">
    <text evidence="1">The sequence shown here is derived from an EMBL/GenBank/DDBJ whole genome shotgun (WGS) entry which is preliminary data.</text>
</comment>
<dbReference type="AlphaFoldDB" id="A0AAW0JMI0"/>
<evidence type="ECO:0000313" key="1">
    <source>
        <dbReference type="EMBL" id="KAK7827351.1"/>
    </source>
</evidence>
<proteinExistence type="predicted"/>
<dbReference type="EMBL" id="PKMF04000522">
    <property type="protein sequence ID" value="KAK7827351.1"/>
    <property type="molecule type" value="Genomic_DNA"/>
</dbReference>
<keyword evidence="2" id="KW-1185">Reference proteome</keyword>
<sequence>MLRSLLFGKKAQNFINKSTNKLSAVGAVEELFEEVLQCLQKVHLLNENVCRLGKDFLANTNSGLFLWVVCQVDQAPVDGLLVNSRPFFSPTSKPWEGPFLCANYWKKKDAMEGKRASRSTTRLCNFVQIEGV</sequence>
<reference evidence="1 2" key="1">
    <citation type="journal article" date="2018" name="Sci. Data">
        <title>The draft genome sequence of cork oak.</title>
        <authorList>
            <person name="Ramos A.M."/>
            <person name="Usie A."/>
            <person name="Barbosa P."/>
            <person name="Barros P.M."/>
            <person name="Capote T."/>
            <person name="Chaves I."/>
            <person name="Simoes F."/>
            <person name="Abreu I."/>
            <person name="Carrasquinho I."/>
            <person name="Faro C."/>
            <person name="Guimaraes J.B."/>
            <person name="Mendonca D."/>
            <person name="Nobrega F."/>
            <person name="Rodrigues L."/>
            <person name="Saibo N.J.M."/>
            <person name="Varela M.C."/>
            <person name="Egas C."/>
            <person name="Matos J."/>
            <person name="Miguel C.M."/>
            <person name="Oliveira M.M."/>
            <person name="Ricardo C.P."/>
            <person name="Goncalves S."/>
        </authorList>
    </citation>
    <scope>NUCLEOTIDE SEQUENCE [LARGE SCALE GENOMIC DNA]</scope>
    <source>
        <strain evidence="2">cv. HL8</strain>
    </source>
</reference>
<accession>A0AAW0JMI0</accession>
<protein>
    <submittedName>
        <fullName evidence="1">Uncharacterized protein</fullName>
    </submittedName>
</protein>